<dbReference type="InterPro" id="IPR052649">
    <property type="entry name" value="NCE102-like"/>
</dbReference>
<feature type="transmembrane region" description="Helical" evidence="5">
    <location>
        <begin position="72"/>
        <end position="94"/>
    </location>
</feature>
<dbReference type="GO" id="GO:0070941">
    <property type="term" value="P:eisosome assembly"/>
    <property type="evidence" value="ECO:0007669"/>
    <property type="project" value="TreeGrafter"/>
</dbReference>
<feature type="transmembrane region" description="Helical" evidence="5">
    <location>
        <begin position="127"/>
        <end position="149"/>
    </location>
</feature>
<evidence type="ECO:0000259" key="6">
    <source>
        <dbReference type="Pfam" id="PF01284"/>
    </source>
</evidence>
<comment type="subcellular location">
    <subcellularLocation>
        <location evidence="1">Membrane</location>
        <topology evidence="1">Multi-pass membrane protein</topology>
    </subcellularLocation>
</comment>
<feature type="domain" description="MARVEL" evidence="6">
    <location>
        <begin position="5"/>
        <end position="147"/>
    </location>
</feature>
<evidence type="ECO:0000256" key="2">
    <source>
        <dbReference type="ARBA" id="ARBA00022692"/>
    </source>
</evidence>
<comment type="caution">
    <text evidence="7">The sequence shown here is derived from an EMBL/GenBank/DDBJ whole genome shotgun (WGS) entry which is preliminary data.</text>
</comment>
<organism evidence="7 8">
    <name type="scientific">Anthostomella pinea</name>
    <dbReference type="NCBI Taxonomy" id="933095"/>
    <lineage>
        <taxon>Eukaryota</taxon>
        <taxon>Fungi</taxon>
        <taxon>Dikarya</taxon>
        <taxon>Ascomycota</taxon>
        <taxon>Pezizomycotina</taxon>
        <taxon>Sordariomycetes</taxon>
        <taxon>Xylariomycetidae</taxon>
        <taxon>Xylariales</taxon>
        <taxon>Xylariaceae</taxon>
        <taxon>Anthostomella</taxon>
    </lineage>
</organism>
<feature type="transmembrane region" description="Helical" evidence="5">
    <location>
        <begin position="40"/>
        <end position="60"/>
    </location>
</feature>
<keyword evidence="8" id="KW-1185">Reference proteome</keyword>
<name>A0AAI8VEM2_9PEZI</name>
<evidence type="ECO:0000313" key="8">
    <source>
        <dbReference type="Proteomes" id="UP001295740"/>
    </source>
</evidence>
<gene>
    <name evidence="7" type="ORF">KHLLAP_LOCUS3612</name>
</gene>
<keyword evidence="4 5" id="KW-0472">Membrane</keyword>
<sequence>MQNIIHSALRLLQFLLVLLTTALIGNVIATNWGAAGSAKAAVNFIMFVCALSWIAVLYGLISHFVSAAAMPIVALALDAAATLFTFIGAVVLSAKLTAVNCGSNFHNKPSDWVAFGGNDTEKHCREIQASVVFLWFLFAAFAASLFFAFKAFRGRGGSMGRPSMSQVGV</sequence>
<dbReference type="GO" id="GO:0072659">
    <property type="term" value="P:protein localization to plasma membrane"/>
    <property type="evidence" value="ECO:0007669"/>
    <property type="project" value="TreeGrafter"/>
</dbReference>
<dbReference type="AlphaFoldDB" id="A0AAI8VEM2"/>
<protein>
    <submittedName>
        <fullName evidence="7">Uu.00g105380.m01.CDS01</fullName>
    </submittedName>
</protein>
<evidence type="ECO:0000256" key="3">
    <source>
        <dbReference type="ARBA" id="ARBA00022989"/>
    </source>
</evidence>
<dbReference type="PANTHER" id="PTHR28165:SF1">
    <property type="entry name" value="NON-CLASSICAL EXPORT PROTEIN 2-RELATED"/>
    <property type="match status" value="1"/>
</dbReference>
<proteinExistence type="predicted"/>
<accession>A0AAI8VEM2</accession>
<dbReference type="GO" id="GO:0005886">
    <property type="term" value="C:plasma membrane"/>
    <property type="evidence" value="ECO:0007669"/>
    <property type="project" value="TreeGrafter"/>
</dbReference>
<evidence type="ECO:0000256" key="4">
    <source>
        <dbReference type="ARBA" id="ARBA00023136"/>
    </source>
</evidence>
<feature type="transmembrane region" description="Helical" evidence="5">
    <location>
        <begin position="12"/>
        <end position="34"/>
    </location>
</feature>
<reference evidence="7" key="1">
    <citation type="submission" date="2023-10" db="EMBL/GenBank/DDBJ databases">
        <authorList>
            <person name="Hackl T."/>
        </authorList>
    </citation>
    <scope>NUCLEOTIDE SEQUENCE</scope>
</reference>
<evidence type="ECO:0000256" key="1">
    <source>
        <dbReference type="ARBA" id="ARBA00004141"/>
    </source>
</evidence>
<evidence type="ECO:0000313" key="7">
    <source>
        <dbReference type="EMBL" id="CAJ2503144.1"/>
    </source>
</evidence>
<dbReference type="Proteomes" id="UP001295740">
    <property type="component" value="Unassembled WGS sequence"/>
</dbReference>
<dbReference type="GO" id="GO:0032126">
    <property type="term" value="C:eisosome"/>
    <property type="evidence" value="ECO:0007669"/>
    <property type="project" value="TreeGrafter"/>
</dbReference>
<dbReference type="EMBL" id="CAUWAG010000004">
    <property type="protein sequence ID" value="CAJ2503144.1"/>
    <property type="molecule type" value="Genomic_DNA"/>
</dbReference>
<dbReference type="PANTHER" id="PTHR28165">
    <property type="entry name" value="NON-CLASSICAL EXPORT PROTEIN 2-RELATED"/>
    <property type="match status" value="1"/>
</dbReference>
<keyword evidence="3 5" id="KW-1133">Transmembrane helix</keyword>
<dbReference type="InterPro" id="IPR008253">
    <property type="entry name" value="Marvel"/>
</dbReference>
<dbReference type="Pfam" id="PF01284">
    <property type="entry name" value="MARVEL"/>
    <property type="match status" value="1"/>
</dbReference>
<keyword evidence="2 5" id="KW-0812">Transmembrane</keyword>
<evidence type="ECO:0000256" key="5">
    <source>
        <dbReference type="SAM" id="Phobius"/>
    </source>
</evidence>